<feature type="compositionally biased region" description="Basic residues" evidence="8">
    <location>
        <begin position="520"/>
        <end position="530"/>
    </location>
</feature>
<reference evidence="11" key="2">
    <citation type="submission" date="2021-11" db="EMBL/GenBank/DDBJ databases">
        <authorList>
            <consortium name="Genoscope - CEA"/>
            <person name="William W."/>
        </authorList>
    </citation>
    <scope>NUCLEOTIDE SEQUENCE</scope>
</reference>
<feature type="domain" description="Translation initiation factor beta propellor-like" evidence="9">
    <location>
        <begin position="227"/>
        <end position="415"/>
    </location>
</feature>
<dbReference type="GO" id="GO:0022627">
    <property type="term" value="C:cytosolic small ribosomal subunit"/>
    <property type="evidence" value="ECO:0007669"/>
    <property type="project" value="TreeGrafter"/>
</dbReference>
<dbReference type="Proteomes" id="UP000789595">
    <property type="component" value="Unassembled WGS sequence"/>
</dbReference>
<evidence type="ECO:0000313" key="10">
    <source>
        <dbReference type="EMBL" id="CAE0702631.1"/>
    </source>
</evidence>
<evidence type="ECO:0000256" key="3">
    <source>
        <dbReference type="ARBA" id="ARBA00022540"/>
    </source>
</evidence>
<organism evidence="10">
    <name type="scientific">Pelagomonas calceolata</name>
    <dbReference type="NCBI Taxonomy" id="35677"/>
    <lineage>
        <taxon>Eukaryota</taxon>
        <taxon>Sar</taxon>
        <taxon>Stramenopiles</taxon>
        <taxon>Ochrophyta</taxon>
        <taxon>Pelagophyceae</taxon>
        <taxon>Pelagomonadales</taxon>
        <taxon>Pelagomonadaceae</taxon>
        <taxon>Pelagomonas</taxon>
    </lineage>
</organism>
<evidence type="ECO:0000256" key="4">
    <source>
        <dbReference type="ARBA" id="ARBA00022574"/>
    </source>
</evidence>
<dbReference type="Pfam" id="PF08662">
    <property type="entry name" value="eIF2A"/>
    <property type="match status" value="1"/>
</dbReference>
<dbReference type="PANTHER" id="PTHR13227:SF0">
    <property type="entry name" value="EUKARYOTIC TRANSLATION INITIATION FACTOR 2A"/>
    <property type="match status" value="1"/>
</dbReference>
<feature type="compositionally biased region" description="Low complexity" evidence="8">
    <location>
        <begin position="536"/>
        <end position="547"/>
    </location>
</feature>
<evidence type="ECO:0000256" key="6">
    <source>
        <dbReference type="ARBA" id="ARBA00022845"/>
    </source>
</evidence>
<evidence type="ECO:0000256" key="5">
    <source>
        <dbReference type="ARBA" id="ARBA00022737"/>
    </source>
</evidence>
<protein>
    <recommendedName>
        <fullName evidence="2">Eukaryotic translation initiation factor 2A</fullName>
    </recommendedName>
</protein>
<keyword evidence="4" id="KW-0853">WD repeat</keyword>
<dbReference type="OrthoDB" id="2194683at2759"/>
<reference evidence="10" key="1">
    <citation type="submission" date="2021-01" db="EMBL/GenBank/DDBJ databases">
        <authorList>
            <person name="Corre E."/>
            <person name="Pelletier E."/>
            <person name="Niang G."/>
            <person name="Scheremetjew M."/>
            <person name="Finn R."/>
            <person name="Kale V."/>
            <person name="Holt S."/>
            <person name="Cochrane G."/>
            <person name="Meng A."/>
            <person name="Brown T."/>
            <person name="Cohen L."/>
        </authorList>
    </citation>
    <scope>NUCLEOTIDE SEQUENCE</scope>
    <source>
        <strain evidence="10">CCMP1756</strain>
    </source>
</reference>
<dbReference type="PANTHER" id="PTHR13227">
    <property type="entry name" value="EUKARYOTIC TRANSLATION INITIATION FACTOR 2A"/>
    <property type="match status" value="1"/>
</dbReference>
<keyword evidence="7" id="KW-0648">Protein biosynthesis</keyword>
<evidence type="ECO:0000313" key="12">
    <source>
        <dbReference type="Proteomes" id="UP000789595"/>
    </source>
</evidence>
<proteinExistence type="inferred from homology"/>
<dbReference type="AlphaFoldDB" id="A0A7S4A3S9"/>
<dbReference type="EMBL" id="CAKKNE010000004">
    <property type="protein sequence ID" value="CAH0373570.1"/>
    <property type="molecule type" value="Genomic_DNA"/>
</dbReference>
<dbReference type="InterPro" id="IPR011387">
    <property type="entry name" value="TIF2A"/>
</dbReference>
<accession>A0A7S4A3S9</accession>
<dbReference type="GO" id="GO:0003743">
    <property type="term" value="F:translation initiation factor activity"/>
    <property type="evidence" value="ECO:0007669"/>
    <property type="project" value="UniProtKB-KW"/>
</dbReference>
<dbReference type="GO" id="GO:0043022">
    <property type="term" value="F:ribosome binding"/>
    <property type="evidence" value="ECO:0007669"/>
    <property type="project" value="TreeGrafter"/>
</dbReference>
<sequence>MSELATTAPPPPLRLIRRSRTHGIEVLSAPDGRKDENQALDIVQHLGRGVVETAKDGSRLCLGGGSTPLEVVDTGDWRRRSLPDDSSGCERFSFSPRGSYLITWQRPSPDQFPDGSLRCWSLTDLSLAKAFHCKLLNRGGIDATLAWSGDEKVAFHSTTNTISIYDGSLREKLATIKCDSLKAFSASPGMIPYGVAAFVPEIKGRPAQVKVYQFPFPDDSDGQTCAKSFYRAQDCKLTWSPHGHGVLVQTHTDVDATGGSYYGGTGLYLMQSTPKKKGEQAFECLVPLPKEGPVAAAEWEPTKGKEFVVIAGSIPPAAALYNLEAEQIYAFGNAHRNVICWAPHGRFLALCGFGNLAGDVDFWDRNKKKKIGSVNMPCAVEYGWSPDSRLFVTATTAPRMNVDNGIHVYRYDGSGPLSTTKDRDPLFDCFWLPGVTDDYPDRGVSPASKARMRAAPKPEPAKGAYRPPGARGLKGGGSLASMIRAEREKDKGSSGTIRQKKPVGPKLPVGAAPEAGPSRNARRKEAAKKRKEAEAAAKALEASIAAKAPPPPPAKDVATMAPDELLKEQKKLKKKLKQVEELETKVAGGLAPSAEQREKLARKAALADELAQVEARL</sequence>
<dbReference type="GO" id="GO:0006417">
    <property type="term" value="P:regulation of translation"/>
    <property type="evidence" value="ECO:0007669"/>
    <property type="project" value="UniProtKB-KW"/>
</dbReference>
<dbReference type="SUPFAM" id="SSF82171">
    <property type="entry name" value="DPP6 N-terminal domain-like"/>
    <property type="match status" value="1"/>
</dbReference>
<keyword evidence="6" id="KW-0810">Translation regulation</keyword>
<dbReference type="GO" id="GO:0003729">
    <property type="term" value="F:mRNA binding"/>
    <property type="evidence" value="ECO:0007669"/>
    <property type="project" value="TreeGrafter"/>
</dbReference>
<dbReference type="InterPro" id="IPR013979">
    <property type="entry name" value="TIF_beta_prop-like"/>
</dbReference>
<feature type="region of interest" description="Disordered" evidence="8">
    <location>
        <begin position="441"/>
        <end position="558"/>
    </location>
</feature>
<keyword evidence="5" id="KW-0677">Repeat</keyword>
<evidence type="ECO:0000256" key="1">
    <source>
        <dbReference type="ARBA" id="ARBA00009573"/>
    </source>
</evidence>
<dbReference type="GO" id="GO:0000049">
    <property type="term" value="F:tRNA binding"/>
    <property type="evidence" value="ECO:0007669"/>
    <property type="project" value="TreeGrafter"/>
</dbReference>
<dbReference type="Gene3D" id="2.130.10.10">
    <property type="entry name" value="YVTN repeat-like/Quinoprotein amine dehydrogenase"/>
    <property type="match status" value="1"/>
</dbReference>
<keyword evidence="12" id="KW-1185">Reference proteome</keyword>
<keyword evidence="3" id="KW-0396">Initiation factor</keyword>
<evidence type="ECO:0000256" key="2">
    <source>
        <dbReference type="ARBA" id="ARBA00013819"/>
    </source>
</evidence>
<evidence type="ECO:0000256" key="7">
    <source>
        <dbReference type="ARBA" id="ARBA00022917"/>
    </source>
</evidence>
<evidence type="ECO:0000313" key="11">
    <source>
        <dbReference type="EMBL" id="CAH0373570.1"/>
    </source>
</evidence>
<name>A0A7S4A3S9_9STRA</name>
<dbReference type="EMBL" id="HBIW01020970">
    <property type="protein sequence ID" value="CAE0702631.1"/>
    <property type="molecule type" value="Transcribed_RNA"/>
</dbReference>
<dbReference type="InterPro" id="IPR015943">
    <property type="entry name" value="WD40/YVTN_repeat-like_dom_sf"/>
</dbReference>
<evidence type="ECO:0000259" key="9">
    <source>
        <dbReference type="Pfam" id="PF08662"/>
    </source>
</evidence>
<comment type="similarity">
    <text evidence="1">Belongs to the WD repeat EIF2A family.</text>
</comment>
<evidence type="ECO:0000256" key="8">
    <source>
        <dbReference type="SAM" id="MobiDB-lite"/>
    </source>
</evidence>
<gene>
    <name evidence="10" type="ORF">PCAL00307_LOCUS18076</name>
    <name evidence="11" type="ORF">PECAL_4P07780</name>
</gene>